<keyword evidence="3 6" id="KW-0442">Lipid degradation</keyword>
<dbReference type="PANTHER" id="PTHR14226">
    <property type="entry name" value="NEUROPATHY TARGET ESTERASE/SWISS CHEESE D.MELANOGASTER"/>
    <property type="match status" value="1"/>
</dbReference>
<dbReference type="PROSITE" id="PS51635">
    <property type="entry name" value="PNPLA"/>
    <property type="match status" value="1"/>
</dbReference>
<feature type="active site" description="Proton acceptor" evidence="6">
    <location>
        <position position="213"/>
    </location>
</feature>
<dbReference type="InterPro" id="IPR050301">
    <property type="entry name" value="NTE"/>
</dbReference>
<evidence type="ECO:0000256" key="1">
    <source>
        <dbReference type="ARBA" id="ARBA00004370"/>
    </source>
</evidence>
<keyword evidence="5" id="KW-0472">Membrane</keyword>
<dbReference type="GO" id="GO:0019867">
    <property type="term" value="C:outer membrane"/>
    <property type="evidence" value="ECO:0007669"/>
    <property type="project" value="InterPro"/>
</dbReference>
<feature type="short sequence motif" description="GXGXXG" evidence="6">
    <location>
        <begin position="40"/>
        <end position="45"/>
    </location>
</feature>
<evidence type="ECO:0000256" key="3">
    <source>
        <dbReference type="ARBA" id="ARBA00022963"/>
    </source>
</evidence>
<dbReference type="RefSeq" id="WP_181015633.1">
    <property type="nucleotide sequence ID" value="NZ_LPWH01000123.1"/>
</dbReference>
<evidence type="ECO:0000256" key="2">
    <source>
        <dbReference type="ARBA" id="ARBA00022801"/>
    </source>
</evidence>
<dbReference type="Gene3D" id="3.40.1090.10">
    <property type="entry name" value="Cytosolic phospholipase A2 catalytic domain"/>
    <property type="match status" value="2"/>
</dbReference>
<proteinExistence type="predicted"/>
<evidence type="ECO:0000256" key="5">
    <source>
        <dbReference type="ARBA" id="ARBA00023136"/>
    </source>
</evidence>
<feature type="short sequence motif" description="GXSXG" evidence="6">
    <location>
        <begin position="67"/>
        <end position="71"/>
    </location>
</feature>
<keyword evidence="2 6" id="KW-0378">Hydrolase</keyword>
<evidence type="ECO:0000256" key="4">
    <source>
        <dbReference type="ARBA" id="ARBA00023098"/>
    </source>
</evidence>
<accession>A0A2S4JFS2</accession>
<dbReference type="GO" id="GO:0016042">
    <property type="term" value="P:lipid catabolic process"/>
    <property type="evidence" value="ECO:0007669"/>
    <property type="project" value="UniProtKB-UniRule"/>
</dbReference>
<dbReference type="InterPro" id="IPR016035">
    <property type="entry name" value="Acyl_Trfase/lysoPLipase"/>
</dbReference>
<dbReference type="EMBL" id="LPWH01000123">
    <property type="protein sequence ID" value="POQ98404.1"/>
    <property type="molecule type" value="Genomic_DNA"/>
</dbReference>
<feature type="domain" description="PNPLA" evidence="7">
    <location>
        <begin position="36"/>
        <end position="226"/>
    </location>
</feature>
<feature type="active site" description="Nucleophile" evidence="6">
    <location>
        <position position="69"/>
    </location>
</feature>
<dbReference type="Pfam" id="PF01103">
    <property type="entry name" value="Omp85"/>
    <property type="match status" value="1"/>
</dbReference>
<name>A0A2S4JFS2_9SPIO</name>
<comment type="caution">
    <text evidence="8">The sequence shown here is derived from an EMBL/GenBank/DDBJ whole genome shotgun (WGS) entry which is preliminary data.</text>
</comment>
<feature type="short sequence motif" description="DGA/G" evidence="6">
    <location>
        <begin position="213"/>
        <end position="215"/>
    </location>
</feature>
<comment type="subcellular location">
    <subcellularLocation>
        <location evidence="1">Membrane</location>
    </subcellularLocation>
</comment>
<dbReference type="Pfam" id="PF01734">
    <property type="entry name" value="Patatin"/>
    <property type="match status" value="1"/>
</dbReference>
<sequence length="752" mass="83255">MNQPRLCRILAIGLLIGFFPALPVRASEPPRPTVAVVLAGGGALGFAHVGVLEAIEALGIPVDIVAGTSIGSIVGAFYAAGYRADQMVAITETTDWNEVLFDAPDRLQLGYTDRRQRRAFRGTIKFREGELLLPSGMSSAQRVVEYLDDLLRAQALTDSFLDLPRQLAIVAADLVTGEQVVFTEGDLKTAIRASFSVPGAFSPVYYQGRYLVDGGIINNVPVDVARSLGADIVITINLSAMRSKPEELRSISNILDQSMLIMRKEMLDEHLALSDLVITPDLEGLGPADFTQAPLLIQRGREAAEKQMEELQELAREIHRARGFAPPLTTRPESDLPLRIASARYEVPPIILDSTRQFNPGAYLLLEELVESLMGTETTLRGLQEDVYGLYHTGLFRSISYDVVGGSEVVILASPEEIPSSSLSVGIGMRGQLIENSLGMAMTHLRYTYDPGDGAPRWILESWFSRTASARAALEVPFTPWFFITPAVYALSENMPFYDGRSVESFYLRRRFGAELGISARISKNWQFRAAAFAEWLTLQRLEGSRIAEFDFDGSARYGGRFEFDRDTLDRDLFPRRGSETRIAHRIHWDEEQQKFVHLGTLSARRYWTPLRRVTLQALARGGSDSSTGAAVYERFFLGGVENWYGYYYHELQARHFAVAGADGRIAVGRLPLAVGDRIYLVAGGQYGGIHSEQPETFREDADYRWGVHAGLALNTVLGALHIGTALNSEGRVMTFIELGPAYTMEGTGYDW</sequence>
<dbReference type="GO" id="GO:0016787">
    <property type="term" value="F:hydrolase activity"/>
    <property type="evidence" value="ECO:0007669"/>
    <property type="project" value="UniProtKB-UniRule"/>
</dbReference>
<dbReference type="AlphaFoldDB" id="A0A2S4JFS2"/>
<dbReference type="Gene3D" id="2.40.160.50">
    <property type="entry name" value="membrane protein fhac: a member of the omp85/tpsb transporter family"/>
    <property type="match status" value="1"/>
</dbReference>
<organism evidence="8 9">
    <name type="scientific">Alkalispirochaeta sphaeroplastigenens</name>
    <dbReference type="NCBI Taxonomy" id="1187066"/>
    <lineage>
        <taxon>Bacteria</taxon>
        <taxon>Pseudomonadati</taxon>
        <taxon>Spirochaetota</taxon>
        <taxon>Spirochaetia</taxon>
        <taxon>Spirochaetales</taxon>
        <taxon>Spirochaetaceae</taxon>
        <taxon>Alkalispirochaeta</taxon>
    </lineage>
</organism>
<evidence type="ECO:0000259" key="7">
    <source>
        <dbReference type="PROSITE" id="PS51635"/>
    </source>
</evidence>
<dbReference type="PANTHER" id="PTHR14226:SF29">
    <property type="entry name" value="NEUROPATHY TARGET ESTERASE SWS"/>
    <property type="match status" value="1"/>
</dbReference>
<keyword evidence="4 6" id="KW-0443">Lipid metabolism</keyword>
<evidence type="ECO:0000313" key="9">
    <source>
        <dbReference type="Proteomes" id="UP000237350"/>
    </source>
</evidence>
<dbReference type="InterPro" id="IPR000184">
    <property type="entry name" value="Bac_surfAg_D15"/>
</dbReference>
<evidence type="ECO:0000313" key="8">
    <source>
        <dbReference type="EMBL" id="POQ98404.1"/>
    </source>
</evidence>
<dbReference type="SUPFAM" id="SSF52151">
    <property type="entry name" value="FabD/lysophospholipase-like"/>
    <property type="match status" value="1"/>
</dbReference>
<dbReference type="Proteomes" id="UP000237350">
    <property type="component" value="Unassembled WGS sequence"/>
</dbReference>
<protein>
    <recommendedName>
        <fullName evidence="7">PNPLA domain-containing protein</fullName>
    </recommendedName>
</protein>
<evidence type="ECO:0000256" key="6">
    <source>
        <dbReference type="PROSITE-ProRule" id="PRU01161"/>
    </source>
</evidence>
<keyword evidence="9" id="KW-1185">Reference proteome</keyword>
<gene>
    <name evidence="8" type="ORF">AU468_13700</name>
</gene>
<dbReference type="InterPro" id="IPR002641">
    <property type="entry name" value="PNPLA_dom"/>
</dbReference>
<dbReference type="CDD" id="cd07205">
    <property type="entry name" value="Pat_PNPLA6_PNPLA7_NTE1_like"/>
    <property type="match status" value="1"/>
</dbReference>
<reference evidence="9" key="1">
    <citation type="submission" date="2015-12" db="EMBL/GenBank/DDBJ databases">
        <authorList>
            <person name="Lodha T.D."/>
            <person name="Chintalapati S."/>
            <person name="Chintalapati V.R."/>
            <person name="Sravanthi T."/>
        </authorList>
    </citation>
    <scope>NUCLEOTIDE SEQUENCE [LARGE SCALE GENOMIC DNA]</scope>
    <source>
        <strain evidence="9">JC133</strain>
    </source>
</reference>